<dbReference type="Proteomes" id="UP000012040">
    <property type="component" value="Chromosome"/>
</dbReference>
<dbReference type="PATRIC" id="fig|1184267.3.peg.1747"/>
<keyword evidence="2" id="KW-1185">Reference proteome</keyword>
<evidence type="ECO:0000313" key="2">
    <source>
        <dbReference type="Proteomes" id="UP000012040"/>
    </source>
</evidence>
<gene>
    <name evidence="1" type="ORF">A11Q_1726</name>
</gene>
<dbReference type="EMBL" id="CP003537">
    <property type="protein sequence ID" value="AGH95942.1"/>
    <property type="molecule type" value="Genomic_DNA"/>
</dbReference>
<dbReference type="OrthoDB" id="7627797at2"/>
<protein>
    <recommendedName>
        <fullName evidence="3">Organic solvent tolerance protein</fullName>
    </recommendedName>
</protein>
<dbReference type="RefSeq" id="WP_015470432.1">
    <property type="nucleotide sequence ID" value="NC_020813.1"/>
</dbReference>
<dbReference type="eggNOG" id="ENOG502ZBQB">
    <property type="taxonomic scope" value="Bacteria"/>
</dbReference>
<organism evidence="1 2">
    <name type="scientific">Pseudobdellovibrio exovorus JSS</name>
    <dbReference type="NCBI Taxonomy" id="1184267"/>
    <lineage>
        <taxon>Bacteria</taxon>
        <taxon>Pseudomonadati</taxon>
        <taxon>Bdellovibrionota</taxon>
        <taxon>Bdellovibrionia</taxon>
        <taxon>Bdellovibrionales</taxon>
        <taxon>Pseudobdellovibrionaceae</taxon>
        <taxon>Pseudobdellovibrio</taxon>
    </lineage>
</organism>
<name>M4V956_9BACT</name>
<accession>M4V956</accession>
<evidence type="ECO:0000313" key="1">
    <source>
        <dbReference type="EMBL" id="AGH95942.1"/>
    </source>
</evidence>
<dbReference type="HOGENOM" id="CLU_1313402_0_0_7"/>
<reference evidence="1 2" key="1">
    <citation type="journal article" date="2013" name="ISME J.">
        <title>By their genes ye shall know them: genomic signatures of predatory bacteria.</title>
        <authorList>
            <person name="Pasternak Z."/>
            <person name="Pietrokovski S."/>
            <person name="Rotem O."/>
            <person name="Gophna U."/>
            <person name="Lurie-Weinberger M.N."/>
            <person name="Jurkevitch E."/>
        </authorList>
    </citation>
    <scope>NUCLEOTIDE SEQUENCE [LARGE SCALE GENOMIC DNA]</scope>
    <source>
        <strain evidence="1 2">JSS</strain>
    </source>
</reference>
<dbReference type="KEGG" id="bex:A11Q_1726"/>
<sequence>MRSVLFGLLLLLGGQAWSHPVSYKGAVSLMSYNTDQMNELLLNYSLSHRVAIGGMYLQADKSELYIPRANYLVKRWNNEDSQGNFYISAGAGAEKYNSDVYGVRMLEVVADWESRKYYTTFEHLYLSRDNRLNPLWGQRDDHRTKVRLGFAPFLADYTDLNIWFITQFSKQNDKPIGTTQLLRFYIRNVLWEVGSDFGGGYTFNFMIHI</sequence>
<dbReference type="AlphaFoldDB" id="M4V956"/>
<evidence type="ECO:0008006" key="3">
    <source>
        <dbReference type="Google" id="ProtNLM"/>
    </source>
</evidence>
<dbReference type="STRING" id="1184267.A11Q_1726"/>
<proteinExistence type="predicted"/>